<dbReference type="Gene3D" id="3.90.550.10">
    <property type="entry name" value="Spore Coat Polysaccharide Biosynthesis Protein SpsA, Chain A"/>
    <property type="match status" value="1"/>
</dbReference>
<dbReference type="Pfam" id="PF00535">
    <property type="entry name" value="Glycos_transf_2"/>
    <property type="match status" value="1"/>
</dbReference>
<dbReference type="SUPFAM" id="SSF53448">
    <property type="entry name" value="Nucleotide-diphospho-sugar transferases"/>
    <property type="match status" value="1"/>
</dbReference>
<dbReference type="InterPro" id="IPR001173">
    <property type="entry name" value="Glyco_trans_2-like"/>
</dbReference>
<protein>
    <submittedName>
        <fullName evidence="2">Glycosyltransferase</fullName>
    </submittedName>
</protein>
<evidence type="ECO:0000313" key="2">
    <source>
        <dbReference type="EMBL" id="NUB21052.1"/>
    </source>
</evidence>
<reference evidence="2 3" key="1">
    <citation type="submission" date="2019-10" db="EMBL/GenBank/DDBJ databases">
        <title>Genome sequence of Azospirillum formosense CC-Nfb-7.</title>
        <authorList>
            <person name="Ambrosini A."/>
            <person name="Sant'Anna F.H."/>
            <person name="Cassan F.D."/>
            <person name="Souza E.M."/>
            <person name="Passaglia L.M.P."/>
        </authorList>
    </citation>
    <scope>NUCLEOTIDE SEQUENCE [LARGE SCALE GENOMIC DNA]</scope>
    <source>
        <strain evidence="2 3">CC-NFb-7</strain>
    </source>
</reference>
<gene>
    <name evidence="2" type="ORF">GBZ26_17855</name>
</gene>
<accession>A0ABX2L0H5</accession>
<organism evidence="2 3">
    <name type="scientific">Azospirillum formosense</name>
    <dbReference type="NCBI Taxonomy" id="861533"/>
    <lineage>
        <taxon>Bacteria</taxon>
        <taxon>Pseudomonadati</taxon>
        <taxon>Pseudomonadota</taxon>
        <taxon>Alphaproteobacteria</taxon>
        <taxon>Rhodospirillales</taxon>
        <taxon>Azospirillaceae</taxon>
        <taxon>Azospirillum</taxon>
    </lineage>
</organism>
<feature type="domain" description="Glycosyltransferase 2-like" evidence="1">
    <location>
        <begin position="11"/>
        <end position="200"/>
    </location>
</feature>
<dbReference type="PANTHER" id="PTHR43179">
    <property type="entry name" value="RHAMNOSYLTRANSFERASE WBBL"/>
    <property type="match status" value="1"/>
</dbReference>
<dbReference type="PANTHER" id="PTHR43179:SF7">
    <property type="entry name" value="RHAMNOSYLTRANSFERASE WBBL"/>
    <property type="match status" value="1"/>
</dbReference>
<dbReference type="InterPro" id="IPR029044">
    <property type="entry name" value="Nucleotide-diphossugar_trans"/>
</dbReference>
<dbReference type="Proteomes" id="UP000639419">
    <property type="component" value="Unassembled WGS sequence"/>
</dbReference>
<dbReference type="RefSeq" id="WP_174439992.1">
    <property type="nucleotide sequence ID" value="NZ_BAABCC010000011.1"/>
</dbReference>
<evidence type="ECO:0000313" key="3">
    <source>
        <dbReference type="Proteomes" id="UP000639419"/>
    </source>
</evidence>
<comment type="caution">
    <text evidence="2">The sequence shown here is derived from an EMBL/GenBank/DDBJ whole genome shotgun (WGS) entry which is preliminary data.</text>
</comment>
<dbReference type="CDD" id="cd04186">
    <property type="entry name" value="GT_2_like_c"/>
    <property type="match status" value="1"/>
</dbReference>
<dbReference type="EMBL" id="WHOR01000141">
    <property type="protein sequence ID" value="NUB21052.1"/>
    <property type="molecule type" value="Genomic_DNA"/>
</dbReference>
<evidence type="ECO:0000259" key="1">
    <source>
        <dbReference type="Pfam" id="PF00535"/>
    </source>
</evidence>
<proteinExistence type="predicted"/>
<keyword evidence="3" id="KW-1185">Reference proteome</keyword>
<sequence>MSTPTTPTVRIVTVNWNAGDLLRACAASVPSALTGAFALEAMVVVDNASADGSADGLEADALVTGGGPLTVLRNPVNRGFAAACNQGAAGSRADWLLFLNPDTRLSERSLPPALAFLAEPAQARTGVLGIRLVDEAGRTQRSCARVPTPGRILAQAVGLDRLWPGRFPPHFMAEWDHLDSRPVEQVMGAFLLIRRSLFEELDGFDERFFVYFDDVDLCLRARQAGWEVMHFAGAEAFHRGCGTTDRVRDLRLFYALRSRIQFAAKHFTAPAAAVVATATLTVEPLVRLAHALASRSPADARAVLRGSLLLWRSLPGLLAPPHQRYKDMTSHSP</sequence>
<name>A0ABX2L0H5_9PROT</name>